<dbReference type="HOGENOM" id="CLU_020336_7_4_1"/>
<dbReference type="InterPro" id="IPR000073">
    <property type="entry name" value="AB_hydrolase_1"/>
</dbReference>
<evidence type="ECO:0000313" key="4">
    <source>
        <dbReference type="EMBL" id="ETN43863.1"/>
    </source>
</evidence>
<sequence>MTYVHQDSSASDLDPRTLPPLDLPHGLTSRYVDCTPQSLVFHIIESFPQQPTPDTQLILCVHGFPELAYSWRKVLPLLSSRGYHAVAFDQRGFGRTHSSKPVTADTFRPLSLIKDTMALVLALGYSSVRTIVGHDFGAITAGLCVLSRPDMFQSLVLMGHPIKQFESFPYSTSPSLAHQKTTVVTPDHVDIQHDLAQLSPPRKHYKWYYSSEFANAEMTYPAGQALHEFLRGYFYLKSADAPQQPAPLKGWTAEDLQRLPRYYIMDQDGTMRDNVVADLAGVDPQAIRERTQRWLPDRELAVYVDEYTRTTFRGGLNWYKVQTDPEVASDSAIWTGCKIRVPTMYLSGKSDWATFQQPGAVDAMETGISVEDGCFKRTVLVDRAGHWVIQEQPERCAEEILRMAAGT</sequence>
<evidence type="ECO:0000259" key="3">
    <source>
        <dbReference type="Pfam" id="PF00561"/>
    </source>
</evidence>
<dbReference type="EMBL" id="KB822717">
    <property type="protein sequence ID" value="ETN43863.1"/>
    <property type="molecule type" value="Genomic_DNA"/>
</dbReference>
<dbReference type="InterPro" id="IPR000639">
    <property type="entry name" value="Epox_hydrolase-like"/>
</dbReference>
<dbReference type="GeneID" id="19978333"/>
<dbReference type="OrthoDB" id="408373at2759"/>
<dbReference type="InterPro" id="IPR029058">
    <property type="entry name" value="AB_hydrolase_fold"/>
</dbReference>
<dbReference type="PANTHER" id="PTHR43329">
    <property type="entry name" value="EPOXIDE HYDROLASE"/>
    <property type="match status" value="1"/>
</dbReference>
<protein>
    <recommendedName>
        <fullName evidence="3">AB hydrolase-1 domain-containing protein</fullName>
    </recommendedName>
</protein>
<dbReference type="Proteomes" id="UP000030752">
    <property type="component" value="Unassembled WGS sequence"/>
</dbReference>
<dbReference type="Gene3D" id="3.40.50.1820">
    <property type="entry name" value="alpha/beta hydrolase"/>
    <property type="match status" value="1"/>
</dbReference>
<dbReference type="VEuPathDB" id="FungiDB:HMPREF1541_10994"/>
<evidence type="ECO:0000256" key="2">
    <source>
        <dbReference type="ARBA" id="ARBA00038334"/>
    </source>
</evidence>
<keyword evidence="5" id="KW-1185">Reference proteome</keyword>
<evidence type="ECO:0000256" key="1">
    <source>
        <dbReference type="ARBA" id="ARBA00022801"/>
    </source>
</evidence>
<comment type="similarity">
    <text evidence="2">Belongs to the AB hydrolase superfamily. Epoxide hydrolase family.</text>
</comment>
<dbReference type="STRING" id="1220924.W2S764"/>
<dbReference type="SUPFAM" id="SSF53474">
    <property type="entry name" value="alpha/beta-Hydrolases"/>
    <property type="match status" value="1"/>
</dbReference>
<reference evidence="4 5" key="1">
    <citation type="submission" date="2013-03" db="EMBL/GenBank/DDBJ databases">
        <title>The Genome Sequence of Phialophora europaea CBS 101466.</title>
        <authorList>
            <consortium name="The Broad Institute Genomics Platform"/>
            <person name="Cuomo C."/>
            <person name="de Hoog S."/>
            <person name="Gorbushina A."/>
            <person name="Walker B."/>
            <person name="Young S.K."/>
            <person name="Zeng Q."/>
            <person name="Gargeya S."/>
            <person name="Fitzgerald M."/>
            <person name="Haas B."/>
            <person name="Abouelleil A."/>
            <person name="Allen A.W."/>
            <person name="Alvarado L."/>
            <person name="Arachchi H.M."/>
            <person name="Berlin A.M."/>
            <person name="Chapman S.B."/>
            <person name="Gainer-Dewar J."/>
            <person name="Goldberg J."/>
            <person name="Griggs A."/>
            <person name="Gujja S."/>
            <person name="Hansen M."/>
            <person name="Howarth C."/>
            <person name="Imamovic A."/>
            <person name="Ireland A."/>
            <person name="Larimer J."/>
            <person name="McCowan C."/>
            <person name="Murphy C."/>
            <person name="Pearson M."/>
            <person name="Poon T.W."/>
            <person name="Priest M."/>
            <person name="Roberts A."/>
            <person name="Saif S."/>
            <person name="Shea T."/>
            <person name="Sisk P."/>
            <person name="Sykes S."/>
            <person name="Wortman J."/>
            <person name="Nusbaum C."/>
            <person name="Birren B."/>
        </authorList>
    </citation>
    <scope>NUCLEOTIDE SEQUENCE [LARGE SCALE GENOMIC DNA]</scope>
    <source>
        <strain evidence="4 5">CBS 101466</strain>
    </source>
</reference>
<dbReference type="eggNOG" id="KOG4178">
    <property type="taxonomic scope" value="Eukaryota"/>
</dbReference>
<dbReference type="Pfam" id="PF00561">
    <property type="entry name" value="Abhydrolase_1"/>
    <property type="match status" value="1"/>
</dbReference>
<evidence type="ECO:0000313" key="5">
    <source>
        <dbReference type="Proteomes" id="UP000030752"/>
    </source>
</evidence>
<dbReference type="AlphaFoldDB" id="W2S764"/>
<dbReference type="InParanoid" id="W2S764"/>
<keyword evidence="1" id="KW-0378">Hydrolase</keyword>
<accession>W2S764</accession>
<gene>
    <name evidence="4" type="ORF">HMPREF1541_10994</name>
</gene>
<name>W2S764_CYPE1</name>
<dbReference type="GO" id="GO:0016787">
    <property type="term" value="F:hydrolase activity"/>
    <property type="evidence" value="ECO:0007669"/>
    <property type="project" value="UniProtKB-KW"/>
</dbReference>
<proteinExistence type="inferred from homology"/>
<organism evidence="4 5">
    <name type="scientific">Cyphellophora europaea (strain CBS 101466)</name>
    <name type="common">Phialophora europaea</name>
    <dbReference type="NCBI Taxonomy" id="1220924"/>
    <lineage>
        <taxon>Eukaryota</taxon>
        <taxon>Fungi</taxon>
        <taxon>Dikarya</taxon>
        <taxon>Ascomycota</taxon>
        <taxon>Pezizomycotina</taxon>
        <taxon>Eurotiomycetes</taxon>
        <taxon>Chaetothyriomycetidae</taxon>
        <taxon>Chaetothyriales</taxon>
        <taxon>Cyphellophoraceae</taxon>
        <taxon>Cyphellophora</taxon>
    </lineage>
</organism>
<feature type="domain" description="AB hydrolase-1" evidence="3">
    <location>
        <begin position="57"/>
        <end position="388"/>
    </location>
</feature>
<dbReference type="PRINTS" id="PR00412">
    <property type="entry name" value="EPOXHYDRLASE"/>
</dbReference>
<dbReference type="RefSeq" id="XP_008713885.1">
    <property type="nucleotide sequence ID" value="XM_008715663.1"/>
</dbReference>